<sequence length="305" mass="34587">MQLPAPAQLLASVAPVDWEQLDIPILARPSEEERRHEKLCEFSKGKSTPLTKSAGPFISQGLLRKYGIEFHDLDFVTGMPSHGGKQVLNPTPSCKIEKCLRLTRPWDGGGDLTDFKNCSWNSNIAEAQHLYQIIRRYLTTLGLEDGKQPGLLSMTPWKPFMNNYRPLRQSKRGWEAQDIWRYTMKNNKNEVVGDPSVPHMFCFVASEPCLVEGEVSIGEMTTIVSLPMIYASHYRHLPHRPVPVTLISCSWRMFRVVQGIVNIDKSHIEIRMTPIMSFVEGIKSNWLGFLTLLGWIISNPVGKAE</sequence>
<name>A0A8H7NQA8_BIOOC</name>
<dbReference type="EMBL" id="JADCTT010000001">
    <property type="protein sequence ID" value="KAF9759956.1"/>
    <property type="molecule type" value="Genomic_DNA"/>
</dbReference>
<gene>
    <name evidence="1" type="ORF">IM811_001650</name>
</gene>
<comment type="caution">
    <text evidence="1">The sequence shown here is derived from an EMBL/GenBank/DDBJ whole genome shotgun (WGS) entry which is preliminary data.</text>
</comment>
<evidence type="ECO:0000313" key="2">
    <source>
        <dbReference type="Proteomes" id="UP000616885"/>
    </source>
</evidence>
<proteinExistence type="predicted"/>
<dbReference type="Proteomes" id="UP000616885">
    <property type="component" value="Unassembled WGS sequence"/>
</dbReference>
<dbReference type="AlphaFoldDB" id="A0A8H7NQA8"/>
<reference evidence="1" key="1">
    <citation type="submission" date="2020-10" db="EMBL/GenBank/DDBJ databases">
        <title>High-Quality Genome Resource of Clonostachys rosea strain S41 by Oxford Nanopore Long-Read Sequencing.</title>
        <authorList>
            <person name="Wang H."/>
        </authorList>
    </citation>
    <scope>NUCLEOTIDE SEQUENCE</scope>
    <source>
        <strain evidence="1">S41</strain>
    </source>
</reference>
<organism evidence="1 2">
    <name type="scientific">Bionectria ochroleuca</name>
    <name type="common">Gliocladium roseum</name>
    <dbReference type="NCBI Taxonomy" id="29856"/>
    <lineage>
        <taxon>Eukaryota</taxon>
        <taxon>Fungi</taxon>
        <taxon>Dikarya</taxon>
        <taxon>Ascomycota</taxon>
        <taxon>Pezizomycotina</taxon>
        <taxon>Sordariomycetes</taxon>
        <taxon>Hypocreomycetidae</taxon>
        <taxon>Hypocreales</taxon>
        <taxon>Bionectriaceae</taxon>
        <taxon>Clonostachys</taxon>
    </lineage>
</organism>
<evidence type="ECO:0000313" key="1">
    <source>
        <dbReference type="EMBL" id="KAF9759956.1"/>
    </source>
</evidence>
<protein>
    <submittedName>
        <fullName evidence="1">Uncharacterized protein</fullName>
    </submittedName>
</protein>
<accession>A0A8H7NQA8</accession>